<protein>
    <submittedName>
        <fullName evidence="1">Uncharacterized protein</fullName>
    </submittedName>
</protein>
<gene>
    <name evidence="1" type="ORF">Vadar_023227</name>
</gene>
<organism evidence="1 2">
    <name type="scientific">Vaccinium darrowii</name>
    <dbReference type="NCBI Taxonomy" id="229202"/>
    <lineage>
        <taxon>Eukaryota</taxon>
        <taxon>Viridiplantae</taxon>
        <taxon>Streptophyta</taxon>
        <taxon>Embryophyta</taxon>
        <taxon>Tracheophyta</taxon>
        <taxon>Spermatophyta</taxon>
        <taxon>Magnoliopsida</taxon>
        <taxon>eudicotyledons</taxon>
        <taxon>Gunneridae</taxon>
        <taxon>Pentapetalae</taxon>
        <taxon>asterids</taxon>
        <taxon>Ericales</taxon>
        <taxon>Ericaceae</taxon>
        <taxon>Vaccinioideae</taxon>
        <taxon>Vaccinieae</taxon>
        <taxon>Vaccinium</taxon>
    </lineage>
</organism>
<sequence length="320" mass="35995">METLINELNRGYELAKQLKRHIDPLESPESCEFLIQKIISTYDKSISMLNSGDLVGEPPKSLSAGSPRSEASELKDQCQIGDVYKKRKTSPRWTEQVRVCSGKGIGDDGYTWRKYGQKDILGANFPRAYYRCTHRHVRGCLATKQVQKSDEDPSMFEITYRGRHTCVQTPASNGKEFAKLKKDDCQPRLQEGDQIPLFDFGATFQLKTEDMVIVDGICPSFSFLSTPIESQNVETISFPEPLKENHFLGGDSLEFLSSLEFPIDNFGFGENLQHSESDLSEIISAPTSVTNSPTGNLDFSSLDQADFDPNFQFDTSEFFC</sequence>
<name>A0ACB7ZD64_9ERIC</name>
<evidence type="ECO:0000313" key="1">
    <source>
        <dbReference type="EMBL" id="KAH7863904.1"/>
    </source>
</evidence>
<comment type="caution">
    <text evidence="1">The sequence shown here is derived from an EMBL/GenBank/DDBJ whole genome shotgun (WGS) entry which is preliminary data.</text>
</comment>
<dbReference type="Proteomes" id="UP000828048">
    <property type="component" value="Chromosome 12"/>
</dbReference>
<reference evidence="1 2" key="1">
    <citation type="journal article" date="2021" name="Hortic Res">
        <title>High-quality reference genome and annotation aids understanding of berry development for evergreen blueberry (Vaccinium darrowii).</title>
        <authorList>
            <person name="Yu J."/>
            <person name="Hulse-Kemp A.M."/>
            <person name="Babiker E."/>
            <person name="Staton M."/>
        </authorList>
    </citation>
    <scope>NUCLEOTIDE SEQUENCE [LARGE SCALE GENOMIC DNA]</scope>
    <source>
        <strain evidence="2">cv. NJ 8807/NJ 8810</strain>
        <tissue evidence="1">Young leaf</tissue>
    </source>
</reference>
<keyword evidence="2" id="KW-1185">Reference proteome</keyword>
<dbReference type="EMBL" id="CM037162">
    <property type="protein sequence ID" value="KAH7863904.1"/>
    <property type="molecule type" value="Genomic_DNA"/>
</dbReference>
<evidence type="ECO:0000313" key="2">
    <source>
        <dbReference type="Proteomes" id="UP000828048"/>
    </source>
</evidence>
<accession>A0ACB7ZD64</accession>
<proteinExistence type="predicted"/>